<evidence type="ECO:0000313" key="3">
    <source>
        <dbReference type="Proteomes" id="UP001162030"/>
    </source>
</evidence>
<gene>
    <name evidence="2" type="ORF">MSZNOR_1388</name>
</gene>
<reference evidence="2 3" key="1">
    <citation type="submission" date="2023-03" db="EMBL/GenBank/DDBJ databases">
        <authorList>
            <person name="Pearce D."/>
        </authorList>
    </citation>
    <scope>NUCLEOTIDE SEQUENCE [LARGE SCALE GENOMIC DNA]</scope>
    <source>
        <strain evidence="2">Msz</strain>
    </source>
</reference>
<keyword evidence="3" id="KW-1185">Reference proteome</keyword>
<dbReference type="RefSeq" id="WP_026609044.1">
    <property type="nucleotide sequence ID" value="NZ_OX458333.1"/>
</dbReference>
<feature type="chain" id="PRO_5046258399" description="PEP-CTERM protein-sorting domain-containing protein" evidence="1">
    <location>
        <begin position="23"/>
        <end position="188"/>
    </location>
</feature>
<organism evidence="2 3">
    <name type="scientific">Methylocaldum szegediense</name>
    <dbReference type="NCBI Taxonomy" id="73780"/>
    <lineage>
        <taxon>Bacteria</taxon>
        <taxon>Pseudomonadati</taxon>
        <taxon>Pseudomonadota</taxon>
        <taxon>Gammaproteobacteria</taxon>
        <taxon>Methylococcales</taxon>
        <taxon>Methylococcaceae</taxon>
        <taxon>Methylocaldum</taxon>
    </lineage>
</organism>
<name>A0ABM9HZY3_9GAMM</name>
<sequence length="188" mass="19320">MNPFLGVASLVALLAGASVSSASIIGDVTGGGVFSDDVSTADGWVLNSSAGNGVDFWTLTIDTPSYLSVTVDAEIDFGISVYRGAVSDSIGFAFDNAASFEDPVTFEFGTFIAGTPNLGFAGSSLEDIFLSTSGIYTIAVGGSDFGFAAPYPYDLAVNVSAVPLPSTAWLFFSGLAGFRGWAKRRTTA</sequence>
<evidence type="ECO:0000313" key="2">
    <source>
        <dbReference type="EMBL" id="CAI8790250.1"/>
    </source>
</evidence>
<accession>A0ABM9HZY3</accession>
<evidence type="ECO:0008006" key="4">
    <source>
        <dbReference type="Google" id="ProtNLM"/>
    </source>
</evidence>
<evidence type="ECO:0000256" key="1">
    <source>
        <dbReference type="SAM" id="SignalP"/>
    </source>
</evidence>
<dbReference type="EMBL" id="OX458333">
    <property type="protein sequence ID" value="CAI8790250.1"/>
    <property type="molecule type" value="Genomic_DNA"/>
</dbReference>
<keyword evidence="1" id="KW-0732">Signal</keyword>
<feature type="signal peptide" evidence="1">
    <location>
        <begin position="1"/>
        <end position="22"/>
    </location>
</feature>
<protein>
    <recommendedName>
        <fullName evidence="4">PEP-CTERM protein-sorting domain-containing protein</fullName>
    </recommendedName>
</protein>
<proteinExistence type="predicted"/>
<dbReference type="Proteomes" id="UP001162030">
    <property type="component" value="Chromosome"/>
</dbReference>